<dbReference type="PANTHER" id="PTHR22731:SF3">
    <property type="entry name" value="RIBONUCLEASES P_MRP PROTEIN SUBUNIT POP1"/>
    <property type="match status" value="1"/>
</dbReference>
<dbReference type="GO" id="GO:0005655">
    <property type="term" value="C:nucleolar ribonuclease P complex"/>
    <property type="evidence" value="ECO:0007669"/>
    <property type="project" value="InterPro"/>
</dbReference>
<evidence type="ECO:0000256" key="1">
    <source>
        <dbReference type="ARBA" id="ARBA00004123"/>
    </source>
</evidence>
<organism evidence="8 9">
    <name type="scientific">Henosepilachna vigintioctopunctata</name>
    <dbReference type="NCBI Taxonomy" id="420089"/>
    <lineage>
        <taxon>Eukaryota</taxon>
        <taxon>Metazoa</taxon>
        <taxon>Ecdysozoa</taxon>
        <taxon>Arthropoda</taxon>
        <taxon>Hexapoda</taxon>
        <taxon>Insecta</taxon>
        <taxon>Pterygota</taxon>
        <taxon>Neoptera</taxon>
        <taxon>Endopterygota</taxon>
        <taxon>Coleoptera</taxon>
        <taxon>Polyphaga</taxon>
        <taxon>Cucujiformia</taxon>
        <taxon>Coccinelloidea</taxon>
        <taxon>Coccinellidae</taxon>
        <taxon>Epilachninae</taxon>
        <taxon>Epilachnini</taxon>
        <taxon>Henosepilachna</taxon>
    </lineage>
</organism>
<dbReference type="InterPro" id="IPR012590">
    <property type="entry name" value="POPLD_dom"/>
</dbReference>
<evidence type="ECO:0000256" key="3">
    <source>
        <dbReference type="ARBA" id="ARBA00023242"/>
    </source>
</evidence>
<dbReference type="AlphaFoldDB" id="A0AAW1V4E1"/>
<evidence type="ECO:0000313" key="9">
    <source>
        <dbReference type="Proteomes" id="UP001431783"/>
    </source>
</evidence>
<gene>
    <name evidence="8" type="ORF">WA026_010623</name>
</gene>
<name>A0AAW1V4E1_9CUCU</name>
<feature type="compositionally biased region" description="Basic residues" evidence="4">
    <location>
        <begin position="94"/>
        <end position="105"/>
    </location>
</feature>
<proteinExistence type="predicted"/>
<evidence type="ECO:0000259" key="5">
    <source>
        <dbReference type="Pfam" id="PF06978"/>
    </source>
</evidence>
<feature type="domain" description="POP1 C-terminal" evidence="7">
    <location>
        <begin position="590"/>
        <end position="753"/>
    </location>
</feature>
<evidence type="ECO:0000256" key="4">
    <source>
        <dbReference type="SAM" id="MobiDB-lite"/>
    </source>
</evidence>
<feature type="domain" description="Pop1 N-terminal" evidence="5">
    <location>
        <begin position="111"/>
        <end position="178"/>
    </location>
</feature>
<dbReference type="Pfam" id="PF06978">
    <property type="entry name" value="POP1_N"/>
    <property type="match status" value="2"/>
</dbReference>
<protein>
    <submittedName>
        <fullName evidence="8">Uncharacterized protein</fullName>
    </submittedName>
</protein>
<feature type="domain" description="Pop1 N-terminal" evidence="5">
    <location>
        <begin position="30"/>
        <end position="105"/>
    </location>
</feature>
<evidence type="ECO:0000256" key="2">
    <source>
        <dbReference type="ARBA" id="ARBA00022694"/>
    </source>
</evidence>
<dbReference type="Pfam" id="PF22770">
    <property type="entry name" value="POP1_C"/>
    <property type="match status" value="1"/>
</dbReference>
<keyword evidence="9" id="KW-1185">Reference proteome</keyword>
<dbReference type="InterPro" id="IPR009723">
    <property type="entry name" value="Pop1_N"/>
</dbReference>
<dbReference type="Pfam" id="PF08170">
    <property type="entry name" value="POPLD"/>
    <property type="match status" value="1"/>
</dbReference>
<dbReference type="GO" id="GO:0000172">
    <property type="term" value="C:ribonuclease MRP complex"/>
    <property type="evidence" value="ECO:0007669"/>
    <property type="project" value="InterPro"/>
</dbReference>
<feature type="domain" description="POPLD" evidence="6">
    <location>
        <begin position="457"/>
        <end position="546"/>
    </location>
</feature>
<accession>A0AAW1V4E1</accession>
<feature type="region of interest" description="Disordered" evidence="4">
    <location>
        <begin position="85"/>
        <end position="105"/>
    </location>
</feature>
<dbReference type="GO" id="GO:0001682">
    <property type="term" value="P:tRNA 5'-leader removal"/>
    <property type="evidence" value="ECO:0007669"/>
    <property type="project" value="InterPro"/>
</dbReference>
<dbReference type="Proteomes" id="UP001431783">
    <property type="component" value="Unassembled WGS sequence"/>
</dbReference>
<dbReference type="EMBL" id="JARQZJ010000125">
    <property type="protein sequence ID" value="KAK9890547.1"/>
    <property type="molecule type" value="Genomic_DNA"/>
</dbReference>
<reference evidence="8 9" key="1">
    <citation type="submission" date="2023-03" db="EMBL/GenBank/DDBJ databases">
        <title>Genome insight into feeding habits of ladybird beetles.</title>
        <authorList>
            <person name="Li H.-S."/>
            <person name="Huang Y.-H."/>
            <person name="Pang H."/>
        </authorList>
    </citation>
    <scope>NUCLEOTIDE SEQUENCE [LARGE SCALE GENOMIC DNA]</scope>
    <source>
        <strain evidence="8">SYSU_2023b</strain>
        <tissue evidence="8">Whole body</tissue>
    </source>
</reference>
<comment type="caution">
    <text evidence="8">The sequence shown here is derived from an EMBL/GenBank/DDBJ whole genome shotgun (WGS) entry which is preliminary data.</text>
</comment>
<dbReference type="InterPro" id="IPR039182">
    <property type="entry name" value="Pop1"/>
</dbReference>
<keyword evidence="3" id="KW-0539">Nucleus</keyword>
<evidence type="ECO:0000259" key="6">
    <source>
        <dbReference type="Pfam" id="PF08170"/>
    </source>
</evidence>
<evidence type="ECO:0000313" key="8">
    <source>
        <dbReference type="EMBL" id="KAK9890547.1"/>
    </source>
</evidence>
<evidence type="ECO:0000259" key="7">
    <source>
        <dbReference type="Pfam" id="PF22770"/>
    </source>
</evidence>
<keyword evidence="2" id="KW-0819">tRNA processing</keyword>
<comment type="subcellular location">
    <subcellularLocation>
        <location evidence="1">Nucleus</location>
    </subcellularLocation>
</comment>
<dbReference type="InterPro" id="IPR055079">
    <property type="entry name" value="POP1_C"/>
</dbReference>
<sequence>MGETYDTFQAASSCNNRVDLPPVLELTKFSFARCNEIEVMRKHLAASSSGAKVAFQKLPKHMRRRAMSHNAKRLPRRLREIHLSQMKKSGLPPKQKRPSRKYRRKPSNILKEYARRKLNINWLNTHIWHAKRFHMIEKWGFKLPLSPCDKSFTACYRATKNYCLLQDISYFKCIEVSGKKVLIVNGFKKISINNNGLSITSKAFINGYRQGETTLFQYGSNFEKPIGLVDFLWKSNIDVKAEVGALWLWIHAAFYEEALKTITECFSLDSDNEKFSNLDKSITLKELKTELNRFRLIGFQSNKIVHNSFDVCNFENNLIEDFKKSFGKAEEIRKNQNLYWDEIKSISSTNSLPPHIILPLIINDPRMKLRQKQDLSEFSDSNIILRSDIPILAASPLWDELFRKTVNCNKTSDNAIAKLRSTHLIPKSNFSMSADPVPIMLIQKPGGRNDTLGYSSGWDIILPSSWAKPIWISLIMSGARCGGLREFQHNAFELDKPNFLHPDTLAGEKEDQTTSEECTKTYFRKPPNKRTNFNKYKIVSPFKFNWKLLIENWQNCRVDNFYVIRDRKKLIDLQNCLNQKKSSCLLLTNSLIPVKLECKRGVPKKFAIICLPQEKDLKKNPSEGKHHDPNQKERKLLRDQHKTMLKKLRRKRKTGKKLNKHLESVDKEELSKYSARMKQLWIPETNNVKNSCLRDVFGFISEGGFSYTLGHAKGIGYISGAAFNTFLESNLGDKVLFRNTNSRYYYAAKLSVISDL</sequence>
<dbReference type="PANTHER" id="PTHR22731">
    <property type="entry name" value="RIBONUCLEASES P/MRP PROTEIN SUBUNIT POP1"/>
    <property type="match status" value="1"/>
</dbReference>